<reference evidence="2" key="1">
    <citation type="journal article" date="2023" name="Mol. Phylogenet. Evol.">
        <title>Genome-scale phylogeny and comparative genomics of the fungal order Sordariales.</title>
        <authorList>
            <person name="Hensen N."/>
            <person name="Bonometti L."/>
            <person name="Westerberg I."/>
            <person name="Brannstrom I.O."/>
            <person name="Guillou S."/>
            <person name="Cros-Aarteil S."/>
            <person name="Calhoun S."/>
            <person name="Haridas S."/>
            <person name="Kuo A."/>
            <person name="Mondo S."/>
            <person name="Pangilinan J."/>
            <person name="Riley R."/>
            <person name="LaButti K."/>
            <person name="Andreopoulos B."/>
            <person name="Lipzen A."/>
            <person name="Chen C."/>
            <person name="Yan M."/>
            <person name="Daum C."/>
            <person name="Ng V."/>
            <person name="Clum A."/>
            <person name="Steindorff A."/>
            <person name="Ohm R.A."/>
            <person name="Martin F."/>
            <person name="Silar P."/>
            <person name="Natvig D.O."/>
            <person name="Lalanne C."/>
            <person name="Gautier V."/>
            <person name="Ament-Velasquez S.L."/>
            <person name="Kruys A."/>
            <person name="Hutchinson M.I."/>
            <person name="Powell A.J."/>
            <person name="Barry K."/>
            <person name="Miller A.N."/>
            <person name="Grigoriev I.V."/>
            <person name="Debuchy R."/>
            <person name="Gladieux P."/>
            <person name="Hiltunen Thoren M."/>
            <person name="Johannesson H."/>
        </authorList>
    </citation>
    <scope>NUCLEOTIDE SEQUENCE</scope>
    <source>
        <strain evidence="2">CBS 757.83</strain>
    </source>
</reference>
<keyword evidence="3" id="KW-1185">Reference proteome</keyword>
<sequence length="133" mass="14571">MKPSISLLALLATFSAGVYGLEHLNDGAPALIERDEAFNATADGVEFNLDDVQDDFDLSTLKKRKSCSRHRKQGDVCKGRVLARMNSRHNCYQKKSGHCCAREKNGDYGVQVTSGTKTGEDCGYCFSGNCRAE</sequence>
<keyword evidence="1" id="KW-0732">Signal</keyword>
<dbReference type="EMBL" id="MU863630">
    <property type="protein sequence ID" value="KAK4102842.1"/>
    <property type="molecule type" value="Genomic_DNA"/>
</dbReference>
<gene>
    <name evidence="2" type="ORF">N658DRAFT_522842</name>
</gene>
<evidence type="ECO:0000256" key="1">
    <source>
        <dbReference type="SAM" id="SignalP"/>
    </source>
</evidence>
<evidence type="ECO:0000313" key="3">
    <source>
        <dbReference type="Proteomes" id="UP001305647"/>
    </source>
</evidence>
<name>A0AAN6Q3D0_9PEZI</name>
<protein>
    <submittedName>
        <fullName evidence="2">Uncharacterized protein</fullName>
    </submittedName>
</protein>
<reference evidence="2" key="2">
    <citation type="submission" date="2023-05" db="EMBL/GenBank/DDBJ databases">
        <authorList>
            <consortium name="Lawrence Berkeley National Laboratory"/>
            <person name="Steindorff A."/>
            <person name="Hensen N."/>
            <person name="Bonometti L."/>
            <person name="Westerberg I."/>
            <person name="Brannstrom I.O."/>
            <person name="Guillou S."/>
            <person name="Cros-Aarteil S."/>
            <person name="Calhoun S."/>
            <person name="Haridas S."/>
            <person name="Kuo A."/>
            <person name="Mondo S."/>
            <person name="Pangilinan J."/>
            <person name="Riley R."/>
            <person name="Labutti K."/>
            <person name="Andreopoulos B."/>
            <person name="Lipzen A."/>
            <person name="Chen C."/>
            <person name="Yanf M."/>
            <person name="Daum C."/>
            <person name="Ng V."/>
            <person name="Clum A."/>
            <person name="Ohm R."/>
            <person name="Martin F."/>
            <person name="Silar P."/>
            <person name="Natvig D."/>
            <person name="Lalanne C."/>
            <person name="Gautier V."/>
            <person name="Ament-Velasquez S.L."/>
            <person name="Kruys A."/>
            <person name="Hutchinson M.I."/>
            <person name="Powell A.J."/>
            <person name="Barry K."/>
            <person name="Miller A.N."/>
            <person name="Grigoriev I.V."/>
            <person name="Debuchy R."/>
            <person name="Gladieux P."/>
            <person name="Thoren M.H."/>
            <person name="Johannesson H."/>
        </authorList>
    </citation>
    <scope>NUCLEOTIDE SEQUENCE</scope>
    <source>
        <strain evidence="2">CBS 757.83</strain>
    </source>
</reference>
<comment type="caution">
    <text evidence="2">The sequence shown here is derived from an EMBL/GenBank/DDBJ whole genome shotgun (WGS) entry which is preliminary data.</text>
</comment>
<dbReference type="AlphaFoldDB" id="A0AAN6Q3D0"/>
<evidence type="ECO:0000313" key="2">
    <source>
        <dbReference type="EMBL" id="KAK4102842.1"/>
    </source>
</evidence>
<dbReference type="Proteomes" id="UP001305647">
    <property type="component" value="Unassembled WGS sequence"/>
</dbReference>
<organism evidence="2 3">
    <name type="scientific">Parathielavia hyrcaniae</name>
    <dbReference type="NCBI Taxonomy" id="113614"/>
    <lineage>
        <taxon>Eukaryota</taxon>
        <taxon>Fungi</taxon>
        <taxon>Dikarya</taxon>
        <taxon>Ascomycota</taxon>
        <taxon>Pezizomycotina</taxon>
        <taxon>Sordariomycetes</taxon>
        <taxon>Sordariomycetidae</taxon>
        <taxon>Sordariales</taxon>
        <taxon>Chaetomiaceae</taxon>
        <taxon>Parathielavia</taxon>
    </lineage>
</organism>
<accession>A0AAN6Q3D0</accession>
<feature type="signal peptide" evidence="1">
    <location>
        <begin position="1"/>
        <end position="20"/>
    </location>
</feature>
<feature type="chain" id="PRO_5042931070" evidence="1">
    <location>
        <begin position="21"/>
        <end position="133"/>
    </location>
</feature>
<proteinExistence type="predicted"/>